<sequence>MYLSYPNSQQHIYIYKPHKHTLLPLSLSLFLSLSQQHPRGETMKHSVRYGVPLIFMLSLIVFSHTSARFLHTKPGEKMVEHDESINSSEGSLVEFDTINSMNELMGMENCGSGDEECLKRRVLAEAHLDYIYTQHRKP</sequence>
<evidence type="ECO:0000256" key="6">
    <source>
        <dbReference type="ARBA" id="ARBA00022729"/>
    </source>
</evidence>
<dbReference type="GO" id="GO:0030154">
    <property type="term" value="P:cell differentiation"/>
    <property type="evidence" value="ECO:0007669"/>
    <property type="project" value="UniProtKB-UniRule"/>
</dbReference>
<keyword evidence="11" id="KW-1185">Reference proteome</keyword>
<keyword evidence="6 9" id="KW-0732">Signal</keyword>
<dbReference type="Pfam" id="PF06404">
    <property type="entry name" value="PSK"/>
    <property type="match status" value="1"/>
</dbReference>
<accession>A0AA35ZCC0</accession>
<evidence type="ECO:0000256" key="7">
    <source>
        <dbReference type="ARBA" id="ARBA00022782"/>
    </source>
</evidence>
<dbReference type="GO" id="GO:0008083">
    <property type="term" value="F:growth factor activity"/>
    <property type="evidence" value="ECO:0007669"/>
    <property type="project" value="UniProtKB-UniRule"/>
</dbReference>
<evidence type="ECO:0000256" key="5">
    <source>
        <dbReference type="ARBA" id="ARBA00022641"/>
    </source>
</evidence>
<comment type="PTM">
    <text evidence="9">PSK-alpha is produced by endopeptidase digestion. PSK-beta is produced from PSK-alpha by exopeptidase digestion.</text>
</comment>
<organism evidence="10 11">
    <name type="scientific">Lactuca saligna</name>
    <name type="common">Willowleaf lettuce</name>
    <dbReference type="NCBI Taxonomy" id="75948"/>
    <lineage>
        <taxon>Eukaryota</taxon>
        <taxon>Viridiplantae</taxon>
        <taxon>Streptophyta</taxon>
        <taxon>Embryophyta</taxon>
        <taxon>Tracheophyta</taxon>
        <taxon>Spermatophyta</taxon>
        <taxon>Magnoliopsida</taxon>
        <taxon>eudicotyledons</taxon>
        <taxon>Gunneridae</taxon>
        <taxon>Pentapetalae</taxon>
        <taxon>asterids</taxon>
        <taxon>campanulids</taxon>
        <taxon>Asterales</taxon>
        <taxon>Asteraceae</taxon>
        <taxon>Cichorioideae</taxon>
        <taxon>Cichorieae</taxon>
        <taxon>Lactucinae</taxon>
        <taxon>Lactuca</taxon>
    </lineage>
</organism>
<dbReference type="InterPro" id="IPR009438">
    <property type="entry name" value="Phytosulfokine"/>
</dbReference>
<dbReference type="GO" id="GO:0008283">
    <property type="term" value="P:cell population proliferation"/>
    <property type="evidence" value="ECO:0007669"/>
    <property type="project" value="UniProtKB-UniRule"/>
</dbReference>
<comment type="function">
    <text evidence="9">Promotes plant cell differentiation, organogenesis and somatic embryogenesis as well as cell proliferation.</text>
</comment>
<protein>
    <recommendedName>
        <fullName evidence="9">Phytosulfokine</fullName>
    </recommendedName>
    <component>
        <recommendedName>
            <fullName evidence="9">Phytosulfokine-alpha</fullName>
            <shortName evidence="9">PSK-alpha</shortName>
            <shortName evidence="9">Phytosulfokine-a</shortName>
        </recommendedName>
    </component>
    <component>
        <recommendedName>
            <fullName evidence="9">Phytosulfokine-beta</fullName>
            <shortName evidence="9">PSK-beta</shortName>
            <shortName evidence="9">Phytosulfokine-b</shortName>
        </recommendedName>
    </component>
</protein>
<dbReference type="PANTHER" id="PTHR33285">
    <property type="entry name" value="PHYTOSULFOKINES 3"/>
    <property type="match status" value="1"/>
</dbReference>
<comment type="PTM">
    <text evidence="9">Sulfation is important for activity and for the binding to a putative membrane receptor.</text>
</comment>
<evidence type="ECO:0000256" key="3">
    <source>
        <dbReference type="ARBA" id="ARBA00022473"/>
    </source>
</evidence>
<proteinExistence type="inferred from homology"/>
<keyword evidence="3 9" id="KW-0217">Developmental protein</keyword>
<gene>
    <name evidence="10" type="ORF">LSALG_LOCUS29152</name>
</gene>
<dbReference type="PANTHER" id="PTHR33285:SF33">
    <property type="entry name" value="PHYTOSULFOKINE"/>
    <property type="match status" value="1"/>
</dbReference>
<dbReference type="AlphaFoldDB" id="A0AA35ZCC0"/>
<dbReference type="Proteomes" id="UP001177003">
    <property type="component" value="Chromosome 6"/>
</dbReference>
<evidence type="ECO:0000256" key="9">
    <source>
        <dbReference type="RuleBase" id="RU368031"/>
    </source>
</evidence>
<evidence type="ECO:0000313" key="10">
    <source>
        <dbReference type="EMBL" id="CAI9289935.1"/>
    </source>
</evidence>
<keyword evidence="8 9" id="KW-0339">Growth factor</keyword>
<dbReference type="EMBL" id="OX465082">
    <property type="protein sequence ID" value="CAI9289935.1"/>
    <property type="molecule type" value="Genomic_DNA"/>
</dbReference>
<reference evidence="10" key="1">
    <citation type="submission" date="2023-04" db="EMBL/GenBank/DDBJ databases">
        <authorList>
            <person name="Vijverberg K."/>
            <person name="Xiong W."/>
            <person name="Schranz E."/>
        </authorList>
    </citation>
    <scope>NUCLEOTIDE SEQUENCE</scope>
</reference>
<evidence type="ECO:0000256" key="1">
    <source>
        <dbReference type="ARBA" id="ARBA00004613"/>
    </source>
</evidence>
<evidence type="ECO:0000256" key="2">
    <source>
        <dbReference type="ARBA" id="ARBA00010781"/>
    </source>
</evidence>
<comment type="subcellular location">
    <subcellularLocation>
        <location evidence="1 9">Secreted</location>
    </subcellularLocation>
</comment>
<evidence type="ECO:0000313" key="11">
    <source>
        <dbReference type="Proteomes" id="UP001177003"/>
    </source>
</evidence>
<dbReference type="GO" id="GO:0005576">
    <property type="term" value="C:extracellular region"/>
    <property type="evidence" value="ECO:0007669"/>
    <property type="project" value="UniProtKB-SubCell"/>
</dbReference>
<evidence type="ECO:0000256" key="8">
    <source>
        <dbReference type="ARBA" id="ARBA00023030"/>
    </source>
</evidence>
<keyword evidence="4 9" id="KW-0964">Secreted</keyword>
<evidence type="ECO:0000256" key="4">
    <source>
        <dbReference type="ARBA" id="ARBA00022525"/>
    </source>
</evidence>
<keyword evidence="5 9" id="KW-0765">Sulfation</keyword>
<comment type="similarity">
    <text evidence="2 9">Belongs to the phytosulfokine family.</text>
</comment>
<name>A0AA35ZCC0_LACSI</name>
<keyword evidence="7 9" id="KW-0221">Differentiation</keyword>